<name>M7TSL3_EUTLA</name>
<protein>
    <submittedName>
        <fullName evidence="2">Putative idi-2 protein</fullName>
    </submittedName>
</protein>
<proteinExistence type="predicted"/>
<dbReference type="Proteomes" id="UP000012174">
    <property type="component" value="Unassembled WGS sequence"/>
</dbReference>
<organism evidence="2 3">
    <name type="scientific">Eutypa lata (strain UCR-EL1)</name>
    <name type="common">Grapevine dieback disease fungus</name>
    <name type="synonym">Eutypa armeniacae</name>
    <dbReference type="NCBI Taxonomy" id="1287681"/>
    <lineage>
        <taxon>Eukaryota</taxon>
        <taxon>Fungi</taxon>
        <taxon>Dikarya</taxon>
        <taxon>Ascomycota</taxon>
        <taxon>Pezizomycotina</taxon>
        <taxon>Sordariomycetes</taxon>
        <taxon>Xylariomycetidae</taxon>
        <taxon>Xylariales</taxon>
        <taxon>Diatrypaceae</taxon>
        <taxon>Eutypa</taxon>
    </lineage>
</organism>
<dbReference type="OrthoDB" id="3660930at2759"/>
<dbReference type="AlphaFoldDB" id="M7TSL3"/>
<evidence type="ECO:0000313" key="2">
    <source>
        <dbReference type="EMBL" id="EMR69625.1"/>
    </source>
</evidence>
<keyword evidence="1" id="KW-0732">Signal</keyword>
<keyword evidence="3" id="KW-1185">Reference proteome</keyword>
<dbReference type="HOGENOM" id="CLU_149448_0_0_1"/>
<evidence type="ECO:0000313" key="3">
    <source>
        <dbReference type="Proteomes" id="UP000012174"/>
    </source>
</evidence>
<accession>M7TSL3</accession>
<feature type="chain" id="PRO_5004086103" evidence="1">
    <location>
        <begin position="20"/>
        <end position="105"/>
    </location>
</feature>
<dbReference type="OMA" id="CWTRSPY"/>
<feature type="signal peptide" evidence="1">
    <location>
        <begin position="1"/>
        <end position="19"/>
    </location>
</feature>
<dbReference type="KEGG" id="ela:UCREL1_3362"/>
<dbReference type="EMBL" id="KB706044">
    <property type="protein sequence ID" value="EMR69625.1"/>
    <property type="molecule type" value="Genomic_DNA"/>
</dbReference>
<reference evidence="3" key="1">
    <citation type="journal article" date="2013" name="Genome Announc.">
        <title>Draft genome sequence of the grapevine dieback fungus Eutypa lata UCR-EL1.</title>
        <authorList>
            <person name="Blanco-Ulate B."/>
            <person name="Rolshausen P.E."/>
            <person name="Cantu D."/>
        </authorList>
    </citation>
    <scope>NUCLEOTIDE SEQUENCE [LARGE SCALE GENOMIC DNA]</scope>
    <source>
        <strain evidence="3">UCR-EL1</strain>
    </source>
</reference>
<evidence type="ECO:0000256" key="1">
    <source>
        <dbReference type="SAM" id="SignalP"/>
    </source>
</evidence>
<dbReference type="eggNOG" id="ENOG502S47S">
    <property type="taxonomic scope" value="Eukaryota"/>
</dbReference>
<sequence length="105" mass="11088">MQFNVGLLFIATQAIGALAAAGSGSTANPHNILGKRDCWHGEKVGCTDGYCWKKCGNDESGTWCWTARNDGFGDWYTCSTADDCSDDQPCSQAVDGCDACGCSCN</sequence>
<gene>
    <name evidence="2" type="ORF">UCREL1_3362</name>
</gene>